<dbReference type="SUPFAM" id="SSF54427">
    <property type="entry name" value="NTF2-like"/>
    <property type="match status" value="1"/>
</dbReference>
<reference evidence="3 4" key="1">
    <citation type="submission" date="2019-01" db="EMBL/GenBank/DDBJ databases">
        <title>Pseudolysobacter antarctica gen. nov., sp. nov., isolated from Fildes Peninsula, Antarctica.</title>
        <authorList>
            <person name="Wei Z."/>
            <person name="Peng F."/>
        </authorList>
    </citation>
    <scope>NUCLEOTIDE SEQUENCE [LARGE SCALE GENOMIC DNA]</scope>
    <source>
        <strain evidence="3 4">AQ6-296</strain>
    </source>
</reference>
<dbReference type="OrthoDB" id="5956292at2"/>
<dbReference type="InterPro" id="IPR032710">
    <property type="entry name" value="NTF2-like_dom_sf"/>
</dbReference>
<dbReference type="Pfam" id="PF14534">
    <property type="entry name" value="DUF4440"/>
    <property type="match status" value="1"/>
</dbReference>
<dbReference type="Proteomes" id="UP000291562">
    <property type="component" value="Chromosome"/>
</dbReference>
<feature type="domain" description="DUF4440" evidence="2">
    <location>
        <begin position="28"/>
        <end position="134"/>
    </location>
</feature>
<evidence type="ECO:0000313" key="3">
    <source>
        <dbReference type="EMBL" id="QBB72560.1"/>
    </source>
</evidence>
<dbReference type="Gene3D" id="3.10.450.50">
    <property type="match status" value="1"/>
</dbReference>
<feature type="chain" id="PRO_5019479532" evidence="1">
    <location>
        <begin position="23"/>
        <end position="144"/>
    </location>
</feature>
<dbReference type="EMBL" id="CP035704">
    <property type="protein sequence ID" value="QBB72560.1"/>
    <property type="molecule type" value="Genomic_DNA"/>
</dbReference>
<feature type="signal peptide" evidence="1">
    <location>
        <begin position="1"/>
        <end position="22"/>
    </location>
</feature>
<sequence length="144" mass="15764">MFGCLSFLLIALSLSAATPAVADEEKTLRALEQKLCEAFRSSNAEVIGQIEDDNYTLTSSTAKVTGRADDLAEAKNNEPHYDVFSNHDVKLRFYGDTAILNGITSVKGTSAGKPFAADFQYTDTWIKRDGQWKLVASHATKIVQ</sequence>
<evidence type="ECO:0000256" key="1">
    <source>
        <dbReference type="SAM" id="SignalP"/>
    </source>
</evidence>
<proteinExistence type="predicted"/>
<dbReference type="InterPro" id="IPR027843">
    <property type="entry name" value="DUF4440"/>
</dbReference>
<accession>A0A411HQ72</accession>
<dbReference type="KEGG" id="xbc:ELE36_04480"/>
<dbReference type="AlphaFoldDB" id="A0A411HQ72"/>
<protein>
    <submittedName>
        <fullName evidence="3">Nuclear transport factor 2 family protein</fullName>
    </submittedName>
</protein>
<evidence type="ECO:0000313" key="4">
    <source>
        <dbReference type="Proteomes" id="UP000291562"/>
    </source>
</evidence>
<keyword evidence="1" id="KW-0732">Signal</keyword>
<organism evidence="3 4">
    <name type="scientific">Pseudolysobacter antarcticus</name>
    <dbReference type="NCBI Taxonomy" id="2511995"/>
    <lineage>
        <taxon>Bacteria</taxon>
        <taxon>Pseudomonadati</taxon>
        <taxon>Pseudomonadota</taxon>
        <taxon>Gammaproteobacteria</taxon>
        <taxon>Lysobacterales</taxon>
        <taxon>Rhodanobacteraceae</taxon>
        <taxon>Pseudolysobacter</taxon>
    </lineage>
</organism>
<name>A0A411HQ72_9GAMM</name>
<evidence type="ECO:0000259" key="2">
    <source>
        <dbReference type="Pfam" id="PF14534"/>
    </source>
</evidence>
<keyword evidence="4" id="KW-1185">Reference proteome</keyword>
<gene>
    <name evidence="3" type="ORF">ELE36_04480</name>
</gene>